<keyword evidence="5" id="KW-1185">Reference proteome</keyword>
<dbReference type="InterPro" id="IPR012291">
    <property type="entry name" value="CBM2_carb-bd_dom_sf"/>
</dbReference>
<dbReference type="EMBL" id="BAAAHH010000042">
    <property type="protein sequence ID" value="GAA0966276.1"/>
    <property type="molecule type" value="Genomic_DNA"/>
</dbReference>
<feature type="compositionally biased region" description="Low complexity" evidence="1">
    <location>
        <begin position="130"/>
        <end position="149"/>
    </location>
</feature>
<evidence type="ECO:0000313" key="4">
    <source>
        <dbReference type="EMBL" id="GAA0966276.1"/>
    </source>
</evidence>
<accession>A0ABN1RWR0</accession>
<dbReference type="Proteomes" id="UP001500665">
    <property type="component" value="Unassembled WGS sequence"/>
</dbReference>
<feature type="compositionally biased region" description="Low complexity" evidence="1">
    <location>
        <begin position="25"/>
        <end position="37"/>
    </location>
</feature>
<reference evidence="4 5" key="1">
    <citation type="journal article" date="2019" name="Int. J. Syst. Evol. Microbiol.">
        <title>The Global Catalogue of Microorganisms (GCM) 10K type strain sequencing project: providing services to taxonomists for standard genome sequencing and annotation.</title>
        <authorList>
            <consortium name="The Broad Institute Genomics Platform"/>
            <consortium name="The Broad Institute Genome Sequencing Center for Infectious Disease"/>
            <person name="Wu L."/>
            <person name="Ma J."/>
        </authorList>
    </citation>
    <scope>NUCLEOTIDE SEQUENCE [LARGE SCALE GENOMIC DNA]</scope>
    <source>
        <strain evidence="4 5">JCM 10696</strain>
    </source>
</reference>
<keyword evidence="2" id="KW-1133">Transmembrane helix</keyword>
<feature type="region of interest" description="Disordered" evidence="1">
    <location>
        <begin position="1"/>
        <end position="65"/>
    </location>
</feature>
<dbReference type="SUPFAM" id="SSF49384">
    <property type="entry name" value="Carbohydrate-binding domain"/>
    <property type="match status" value="1"/>
</dbReference>
<name>A0ABN1RWR0_9ACTN</name>
<keyword evidence="2" id="KW-0812">Transmembrane</keyword>
<feature type="compositionally biased region" description="Low complexity" evidence="1">
    <location>
        <begin position="187"/>
        <end position="210"/>
    </location>
</feature>
<dbReference type="InterPro" id="IPR001919">
    <property type="entry name" value="CBD2"/>
</dbReference>
<keyword evidence="2" id="KW-0472">Membrane</keyword>
<gene>
    <name evidence="4" type="ORF">GCM10009550_68250</name>
</gene>
<dbReference type="RefSeq" id="WP_344245982.1">
    <property type="nucleotide sequence ID" value="NZ_BAAAHH010000042.1"/>
</dbReference>
<comment type="caution">
    <text evidence="4">The sequence shown here is derived from an EMBL/GenBank/DDBJ whole genome shotgun (WGS) entry which is preliminary data.</text>
</comment>
<feature type="region of interest" description="Disordered" evidence="1">
    <location>
        <begin position="123"/>
        <end position="216"/>
    </location>
</feature>
<evidence type="ECO:0000256" key="2">
    <source>
        <dbReference type="SAM" id="Phobius"/>
    </source>
</evidence>
<evidence type="ECO:0000259" key="3">
    <source>
        <dbReference type="PROSITE" id="PS51173"/>
    </source>
</evidence>
<dbReference type="SMART" id="SM00637">
    <property type="entry name" value="CBD_II"/>
    <property type="match status" value="1"/>
</dbReference>
<dbReference type="PROSITE" id="PS51173">
    <property type="entry name" value="CBM2"/>
    <property type="match status" value="1"/>
</dbReference>
<evidence type="ECO:0000256" key="1">
    <source>
        <dbReference type="SAM" id="MobiDB-lite"/>
    </source>
</evidence>
<sequence>MDAEEEQAGFVRRPRDGGPSEEQWTPTPLTLSSRPLPDVMFGAPKPVAPASREPVEAPGGAVGAGEVTGPQPVVDAAFTERPVAVSEDGGAHRRRVALLAAVVLAGALVVALVAVAVWPSGSDGRVRQTASAPAAAQPGAGPGNGPDAPRQAVPEDGAEPDPGTGDPAKPADSTDPGNRAGQGNPVGPGSPADAVDPAGPDPGAVGSGPVLSGRTPQGIEVTYRTVETAEGYFEGEVRFVNATGAPLPAWTVSFTYPGAVIRNVWGGDFRTREDGTVVVTGNGDSTPVAAGAWVSVRFGGSGTPSRPQGCTVNGAACGF</sequence>
<dbReference type="Pfam" id="PF00553">
    <property type="entry name" value="CBM_2"/>
    <property type="match status" value="1"/>
</dbReference>
<evidence type="ECO:0000313" key="5">
    <source>
        <dbReference type="Proteomes" id="UP001500665"/>
    </source>
</evidence>
<feature type="transmembrane region" description="Helical" evidence="2">
    <location>
        <begin position="96"/>
        <end position="118"/>
    </location>
</feature>
<feature type="compositionally biased region" description="Low complexity" evidence="1">
    <location>
        <begin position="56"/>
        <end position="65"/>
    </location>
</feature>
<dbReference type="InterPro" id="IPR008965">
    <property type="entry name" value="CBM2/CBM3_carb-bd_dom_sf"/>
</dbReference>
<organism evidence="4 5">
    <name type="scientific">Actinocorallia libanotica</name>
    <dbReference type="NCBI Taxonomy" id="46162"/>
    <lineage>
        <taxon>Bacteria</taxon>
        <taxon>Bacillati</taxon>
        <taxon>Actinomycetota</taxon>
        <taxon>Actinomycetes</taxon>
        <taxon>Streptosporangiales</taxon>
        <taxon>Thermomonosporaceae</taxon>
        <taxon>Actinocorallia</taxon>
    </lineage>
</organism>
<feature type="domain" description="CBM2" evidence="3">
    <location>
        <begin position="212"/>
        <end position="319"/>
    </location>
</feature>
<dbReference type="Gene3D" id="2.60.40.290">
    <property type="match status" value="1"/>
</dbReference>
<protein>
    <recommendedName>
        <fullName evidence="3">CBM2 domain-containing protein</fullName>
    </recommendedName>
</protein>
<proteinExistence type="predicted"/>